<dbReference type="Proteomes" id="UP000226191">
    <property type="component" value="Unassembled WGS sequence"/>
</dbReference>
<dbReference type="Gene3D" id="3.90.1150.10">
    <property type="entry name" value="Aspartate Aminotransferase, domain 1"/>
    <property type="match status" value="1"/>
</dbReference>
<evidence type="ECO:0000256" key="5">
    <source>
        <dbReference type="ARBA" id="ARBA00022756"/>
    </source>
</evidence>
<feature type="binding site" evidence="7">
    <location>
        <begin position="117"/>
        <end position="118"/>
    </location>
    <ligand>
        <name>pyridoxal 5'-phosphate</name>
        <dbReference type="ChEBI" id="CHEBI:597326"/>
    </ligand>
</feature>
<dbReference type="InterPro" id="IPR015422">
    <property type="entry name" value="PyrdxlP-dep_Trfase_small"/>
</dbReference>
<dbReference type="EC" id="2.6.1.62" evidence="7"/>
<dbReference type="Gene3D" id="3.40.640.10">
    <property type="entry name" value="Type I PLP-dependent aspartate aminotransferase-like (Major domain)"/>
    <property type="match status" value="1"/>
</dbReference>
<evidence type="ECO:0000313" key="10">
    <source>
        <dbReference type="Proteomes" id="UP000226191"/>
    </source>
</evidence>
<dbReference type="InterPro" id="IPR015421">
    <property type="entry name" value="PyrdxlP-dep_Trfase_major"/>
</dbReference>
<comment type="function">
    <text evidence="7">Catalyzes the transfer of the alpha-amino group from S-adenosyl-L-methionine (SAM) to 7-keto-8-aminopelargonic acid (KAPA) to form 7,8-diaminopelargonic acid (DAPA). It is the only aminotransferase known to utilize SAM as an amino donor.</text>
</comment>
<feature type="binding site" evidence="7">
    <location>
        <position position="286"/>
    </location>
    <ligand>
        <name>substrate</name>
    </ligand>
</feature>
<comment type="catalytic activity">
    <reaction evidence="7">
        <text>(8S)-8-amino-7-oxononanoate + S-adenosyl-L-methionine = S-adenosyl-4-methylsulfanyl-2-oxobutanoate + (7R,8S)-7,8-diammoniononanoate</text>
        <dbReference type="Rhea" id="RHEA:16861"/>
        <dbReference type="ChEBI" id="CHEBI:16490"/>
        <dbReference type="ChEBI" id="CHEBI:59789"/>
        <dbReference type="ChEBI" id="CHEBI:149468"/>
        <dbReference type="ChEBI" id="CHEBI:149469"/>
        <dbReference type="EC" id="2.6.1.62"/>
    </reaction>
</comment>
<feature type="binding site" evidence="7">
    <location>
        <position position="403"/>
    </location>
    <ligand>
        <name>substrate</name>
    </ligand>
</feature>
<organism evidence="9 10">
    <name type="scientific">Cutibacterium acnes</name>
    <name type="common">Propionibacterium acnes</name>
    <dbReference type="NCBI Taxonomy" id="1747"/>
    <lineage>
        <taxon>Bacteria</taxon>
        <taxon>Bacillati</taxon>
        <taxon>Actinomycetota</taxon>
        <taxon>Actinomycetes</taxon>
        <taxon>Propionibacteriales</taxon>
        <taxon>Propionibacteriaceae</taxon>
        <taxon>Cutibacterium</taxon>
    </lineage>
</organism>
<dbReference type="HAMAP" id="MF_00834">
    <property type="entry name" value="BioA"/>
    <property type="match status" value="1"/>
</dbReference>
<comment type="pathway">
    <text evidence="7">Cofactor biosynthesis; biotin biosynthesis; 7,8-diaminononanoate from 8-amino-7-oxononanoate (SAM route): step 1/1.</text>
</comment>
<keyword evidence="5 7" id="KW-0093">Biotin biosynthesis</keyword>
<dbReference type="EMBL" id="CP031442">
    <property type="protein sequence ID" value="AXM06194.1"/>
    <property type="molecule type" value="Genomic_DNA"/>
</dbReference>
<name>A0A1G9FED5_CUTAC</name>
<feature type="binding site" evidence="7">
    <location>
        <position position="319"/>
    </location>
    <ligand>
        <name>substrate</name>
    </ligand>
</feature>
<dbReference type="PANTHER" id="PTHR42684">
    <property type="entry name" value="ADENOSYLMETHIONINE-8-AMINO-7-OXONONANOATE AMINOTRANSFERASE"/>
    <property type="match status" value="1"/>
</dbReference>
<feature type="binding site" evidence="7">
    <location>
        <position position="257"/>
    </location>
    <ligand>
        <name>pyridoxal 5'-phosphate</name>
        <dbReference type="ChEBI" id="CHEBI:597326"/>
    </ligand>
</feature>
<evidence type="ECO:0000256" key="6">
    <source>
        <dbReference type="ARBA" id="ARBA00022898"/>
    </source>
</evidence>
<reference evidence="8 11" key="2">
    <citation type="submission" date="2018-08" db="EMBL/GenBank/DDBJ databases">
        <title>Genome sequencing of Cutibacterium acnes KCOM 1315.</title>
        <authorList>
            <person name="Kook J.-K."/>
            <person name="Park S.-N."/>
            <person name="Lim Y.K."/>
        </authorList>
    </citation>
    <scope>NUCLEOTIDE SEQUENCE [LARGE SCALE GENOMIC DNA]</scope>
    <source>
        <strain evidence="8 11">KCOM 1315</strain>
    </source>
</reference>
<accession>A0A1G9FED5</accession>
<evidence type="ECO:0000256" key="7">
    <source>
        <dbReference type="HAMAP-Rule" id="MF_00834"/>
    </source>
</evidence>
<dbReference type="CDD" id="cd00610">
    <property type="entry name" value="OAT_like"/>
    <property type="match status" value="1"/>
</dbReference>
<comment type="cofactor">
    <cofactor evidence="1 7">
        <name>pyridoxal 5'-phosphate</name>
        <dbReference type="ChEBI" id="CHEBI:597326"/>
    </cofactor>
</comment>
<keyword evidence="3 7" id="KW-0808">Transferase</keyword>
<feature type="binding site" evidence="7">
    <location>
        <begin position="320"/>
        <end position="321"/>
    </location>
    <ligand>
        <name>pyridoxal 5'-phosphate</name>
        <dbReference type="ChEBI" id="CHEBI:597326"/>
    </ligand>
</feature>
<evidence type="ECO:0000256" key="3">
    <source>
        <dbReference type="ARBA" id="ARBA00022679"/>
    </source>
</evidence>
<feature type="binding site" evidence="7">
    <location>
        <position position="57"/>
    </location>
    <ligand>
        <name>substrate</name>
    </ligand>
</feature>
<sequence>MSPEQQLLEYDRRHVWHPYAPTIGADPMLAVTAANGVRLQLHDGEHHHEVIDAMASWWCQIHGYRNPVLDEALNRQSSQFSHVMFGGLTHKAAVDAVMSLVRLAPGPLDRIFLADSGSVGVEVSLKLARQVQIARTAARGGTLTRTRVAALRGAYHGDTLGAMSVCDPIGGMHAMFSDSIPQQIFLPRPPSFAADEADVETWCSEADEILDTHRDDLAGIIVEPILQGAGGMWPWSPSCLKHLRRRADELDLVLIADEVATGFGRTGKLFACEWADIVPDIMVVGKSMTGGYLTQSAVLCSDELASEVSRGPGGSLMHGPTFMGNPLASAVAAASLAIISQGQWNDDVTRIADVMSRELASLRNVPGVIDVRVFGAIAAVQVDTPIVMRRATRTAVENGVWLRPFRDLVYAMPPYICTNDDLEAMAAGMRAVVIDQLDAAQDNTDYRKES</sequence>
<proteinExistence type="inferred from homology"/>
<dbReference type="InterPro" id="IPR005814">
    <property type="entry name" value="Aminotrans_3"/>
</dbReference>
<dbReference type="EMBL" id="MVCE01000001">
    <property type="protein sequence ID" value="PGF36443.1"/>
    <property type="molecule type" value="Genomic_DNA"/>
</dbReference>
<evidence type="ECO:0000256" key="4">
    <source>
        <dbReference type="ARBA" id="ARBA00022691"/>
    </source>
</evidence>
<evidence type="ECO:0000313" key="9">
    <source>
        <dbReference type="EMBL" id="PGF36443.1"/>
    </source>
</evidence>
<dbReference type="GeneID" id="92856933"/>
<evidence type="ECO:0000313" key="11">
    <source>
        <dbReference type="Proteomes" id="UP000256621"/>
    </source>
</evidence>
<keyword evidence="7" id="KW-0963">Cytoplasm</keyword>
<dbReference type="InterPro" id="IPR005815">
    <property type="entry name" value="BioA"/>
</dbReference>
<dbReference type="GO" id="GO:0005737">
    <property type="term" value="C:cytoplasm"/>
    <property type="evidence" value="ECO:0007669"/>
    <property type="project" value="UniProtKB-SubCell"/>
</dbReference>
<dbReference type="PANTHER" id="PTHR42684:SF17">
    <property type="entry name" value="ADENOSYLMETHIONINE-8-AMINO-7-OXONONANOATE AMINOTRANSFERASE"/>
    <property type="match status" value="1"/>
</dbReference>
<dbReference type="PROSITE" id="PS00600">
    <property type="entry name" value="AA_TRANSFER_CLASS_3"/>
    <property type="match status" value="1"/>
</dbReference>
<comment type="similarity">
    <text evidence="7">Belongs to the class-III pyridoxal-phosphate-dependent aminotransferase family. BioA subfamily.</text>
</comment>
<dbReference type="Proteomes" id="UP000256621">
    <property type="component" value="Chromosome"/>
</dbReference>
<dbReference type="SUPFAM" id="SSF53383">
    <property type="entry name" value="PLP-dependent transferases"/>
    <property type="match status" value="1"/>
</dbReference>
<comment type="subcellular location">
    <subcellularLocation>
        <location evidence="7">Cytoplasm</location>
    </subcellularLocation>
</comment>
<keyword evidence="2 7" id="KW-0032">Aminotransferase</keyword>
<keyword evidence="6 7" id="KW-0663">Pyridoxal phosphate</keyword>
<dbReference type="Pfam" id="PF00202">
    <property type="entry name" value="Aminotran_3"/>
    <property type="match status" value="1"/>
</dbReference>
<protein>
    <recommendedName>
        <fullName evidence="7">Adenosylmethionine-8-amino-7-oxononanoate aminotransferase</fullName>
        <ecNumber evidence="7">2.6.1.62</ecNumber>
    </recommendedName>
    <alternativeName>
        <fullName evidence="7">7,8-diamino-pelargonic acid aminotransferase</fullName>
        <shortName evidence="7">DAPA AT</shortName>
        <shortName evidence="7">DAPA aminotransferase</shortName>
    </alternativeName>
    <alternativeName>
        <fullName evidence="7">7,8-diaminononanoate synthase</fullName>
        <shortName evidence="7">DANS</shortName>
    </alternativeName>
    <alternativeName>
        <fullName evidence="7">Diaminopelargonic acid synthase</fullName>
    </alternativeName>
</protein>
<evidence type="ECO:0000256" key="1">
    <source>
        <dbReference type="ARBA" id="ARBA00001933"/>
    </source>
</evidence>
<dbReference type="NCBIfam" id="TIGR00508">
    <property type="entry name" value="bioA"/>
    <property type="match status" value="1"/>
</dbReference>
<comment type="subunit">
    <text evidence="7">Homodimer.</text>
</comment>
<dbReference type="InterPro" id="IPR015424">
    <property type="entry name" value="PyrdxlP-dep_Trfase"/>
</dbReference>
<dbReference type="GO" id="GO:0030170">
    <property type="term" value="F:pyridoxal phosphate binding"/>
    <property type="evidence" value="ECO:0007669"/>
    <property type="project" value="UniProtKB-UniRule"/>
</dbReference>
<dbReference type="OrthoDB" id="4510254at2"/>
<feature type="modified residue" description="N6-(pyridoxal phosphate)lysine" evidence="7">
    <location>
        <position position="286"/>
    </location>
</feature>
<dbReference type="GO" id="GO:0009102">
    <property type="term" value="P:biotin biosynthetic process"/>
    <property type="evidence" value="ECO:0007669"/>
    <property type="project" value="UniProtKB-UniRule"/>
</dbReference>
<dbReference type="RefSeq" id="WP_002515473.1">
    <property type="nucleotide sequence ID" value="NZ_AP022844.1"/>
</dbReference>
<evidence type="ECO:0000256" key="2">
    <source>
        <dbReference type="ARBA" id="ARBA00022576"/>
    </source>
</evidence>
<feature type="site" description="Participates in the substrate recognition with KAPA and in a stacking interaction with the adenine ring of SAM" evidence="7">
    <location>
        <position position="19"/>
    </location>
</feature>
<reference evidence="9 10" key="1">
    <citation type="submission" date="2017-02" db="EMBL/GenBank/DDBJ databases">
        <title>Prevalence of linear plasmids in Cutibacterium acnes isolates obtained from cancerous prostatic tissue.</title>
        <authorList>
            <person name="Davidsson S."/>
            <person name="Bruggemann H."/>
        </authorList>
    </citation>
    <scope>NUCLEOTIDE SEQUENCE [LARGE SCALE GENOMIC DNA]</scope>
    <source>
        <strain evidence="9 10">11-78</strain>
    </source>
</reference>
<feature type="binding site" evidence="7">
    <location>
        <position position="155"/>
    </location>
    <ligand>
        <name>substrate</name>
    </ligand>
</feature>
<dbReference type="InterPro" id="IPR049704">
    <property type="entry name" value="Aminotrans_3_PPA_site"/>
</dbReference>
<dbReference type="GO" id="GO:0004015">
    <property type="term" value="F:adenosylmethionine-8-amino-7-oxononanoate transaminase activity"/>
    <property type="evidence" value="ECO:0007669"/>
    <property type="project" value="UniProtKB-UniRule"/>
</dbReference>
<keyword evidence="4 7" id="KW-0949">S-adenosyl-L-methionine</keyword>
<dbReference type="AlphaFoldDB" id="A0A1G9FED5"/>
<evidence type="ECO:0000313" key="8">
    <source>
        <dbReference type="EMBL" id="AXM06194.1"/>
    </source>
</evidence>
<gene>
    <name evidence="7 8" type="primary">bioA</name>
    <name evidence="9" type="ORF">B1B09_02120</name>
    <name evidence="8" type="ORF">DXN06_02730</name>
</gene>